<evidence type="ECO:0000313" key="3">
    <source>
        <dbReference type="Proteomes" id="UP000015105"/>
    </source>
</evidence>
<reference evidence="2" key="5">
    <citation type="journal article" date="2021" name="G3 (Bethesda)">
        <title>Aegilops tauschii genome assembly Aet v5.0 features greater sequence contiguity and improved annotation.</title>
        <authorList>
            <person name="Wang L."/>
            <person name="Zhu T."/>
            <person name="Rodriguez J.C."/>
            <person name="Deal K.R."/>
            <person name="Dubcovsky J."/>
            <person name="McGuire P.E."/>
            <person name="Lux T."/>
            <person name="Spannagl M."/>
            <person name="Mayer K.F.X."/>
            <person name="Baldrich P."/>
            <person name="Meyers B.C."/>
            <person name="Huo N."/>
            <person name="Gu Y.Q."/>
            <person name="Zhou H."/>
            <person name="Devos K.M."/>
            <person name="Bennetzen J.L."/>
            <person name="Unver T."/>
            <person name="Budak H."/>
            <person name="Gulick P.J."/>
            <person name="Galiba G."/>
            <person name="Kalapos B."/>
            <person name="Nelson D.R."/>
            <person name="Li P."/>
            <person name="You F.M."/>
            <person name="Luo M.C."/>
            <person name="Dvorak J."/>
        </authorList>
    </citation>
    <scope>NUCLEOTIDE SEQUENCE [LARGE SCALE GENOMIC DNA]</scope>
    <source>
        <strain evidence="2">cv. AL8/78</strain>
    </source>
</reference>
<dbReference type="Proteomes" id="UP000015105">
    <property type="component" value="Chromosome 4D"/>
</dbReference>
<keyword evidence="3" id="KW-1185">Reference proteome</keyword>
<dbReference type="AlphaFoldDB" id="A0A453IJX3"/>
<feature type="region of interest" description="Disordered" evidence="1">
    <location>
        <begin position="1"/>
        <end position="35"/>
    </location>
</feature>
<evidence type="ECO:0000256" key="1">
    <source>
        <dbReference type="SAM" id="MobiDB-lite"/>
    </source>
</evidence>
<protein>
    <submittedName>
        <fullName evidence="2">Uncharacterized protein</fullName>
    </submittedName>
</protein>
<proteinExistence type="predicted"/>
<feature type="compositionally biased region" description="Basic and acidic residues" evidence="1">
    <location>
        <begin position="24"/>
        <end position="35"/>
    </location>
</feature>
<accession>A0A453IJX3</accession>
<name>A0A453IJX3_AEGTS</name>
<reference evidence="3" key="1">
    <citation type="journal article" date="2014" name="Science">
        <title>Ancient hybridizations among the ancestral genomes of bread wheat.</title>
        <authorList>
            <consortium name="International Wheat Genome Sequencing Consortium,"/>
            <person name="Marcussen T."/>
            <person name="Sandve S.R."/>
            <person name="Heier L."/>
            <person name="Spannagl M."/>
            <person name="Pfeifer M."/>
            <person name="Jakobsen K.S."/>
            <person name="Wulff B.B."/>
            <person name="Steuernagel B."/>
            <person name="Mayer K.F."/>
            <person name="Olsen O.A."/>
        </authorList>
    </citation>
    <scope>NUCLEOTIDE SEQUENCE [LARGE SCALE GENOMIC DNA]</scope>
    <source>
        <strain evidence="3">cv. AL8/78</strain>
    </source>
</reference>
<dbReference type="EnsemblPlants" id="AET4Gv20589400.2">
    <property type="protein sequence ID" value="AET4Gv20589400.2"/>
    <property type="gene ID" value="AET4Gv20589400"/>
</dbReference>
<evidence type="ECO:0000313" key="2">
    <source>
        <dbReference type="EnsemblPlants" id="AET4Gv20589400.2"/>
    </source>
</evidence>
<organism evidence="2 3">
    <name type="scientific">Aegilops tauschii subsp. strangulata</name>
    <name type="common">Goatgrass</name>
    <dbReference type="NCBI Taxonomy" id="200361"/>
    <lineage>
        <taxon>Eukaryota</taxon>
        <taxon>Viridiplantae</taxon>
        <taxon>Streptophyta</taxon>
        <taxon>Embryophyta</taxon>
        <taxon>Tracheophyta</taxon>
        <taxon>Spermatophyta</taxon>
        <taxon>Magnoliopsida</taxon>
        <taxon>Liliopsida</taxon>
        <taxon>Poales</taxon>
        <taxon>Poaceae</taxon>
        <taxon>BOP clade</taxon>
        <taxon>Pooideae</taxon>
        <taxon>Triticodae</taxon>
        <taxon>Triticeae</taxon>
        <taxon>Triticinae</taxon>
        <taxon>Aegilops</taxon>
    </lineage>
</organism>
<reference evidence="3" key="2">
    <citation type="journal article" date="2017" name="Nat. Plants">
        <title>The Aegilops tauschii genome reveals multiple impacts of transposons.</title>
        <authorList>
            <person name="Zhao G."/>
            <person name="Zou C."/>
            <person name="Li K."/>
            <person name="Wang K."/>
            <person name="Li T."/>
            <person name="Gao L."/>
            <person name="Zhang X."/>
            <person name="Wang H."/>
            <person name="Yang Z."/>
            <person name="Liu X."/>
            <person name="Jiang W."/>
            <person name="Mao L."/>
            <person name="Kong X."/>
            <person name="Jiao Y."/>
            <person name="Jia J."/>
        </authorList>
    </citation>
    <scope>NUCLEOTIDE SEQUENCE [LARGE SCALE GENOMIC DNA]</scope>
    <source>
        <strain evidence="3">cv. AL8/78</strain>
    </source>
</reference>
<dbReference type="Gramene" id="AET4Gv20589400.2">
    <property type="protein sequence ID" value="AET4Gv20589400.2"/>
    <property type="gene ID" value="AET4Gv20589400"/>
</dbReference>
<sequence>EHRSPRAAHRPSTNARTSLLAEKAGADDADKSTWR</sequence>
<reference evidence="2" key="4">
    <citation type="submission" date="2019-03" db="UniProtKB">
        <authorList>
            <consortium name="EnsemblPlants"/>
        </authorList>
    </citation>
    <scope>IDENTIFICATION</scope>
</reference>
<reference evidence="2" key="3">
    <citation type="journal article" date="2017" name="Nature">
        <title>Genome sequence of the progenitor of the wheat D genome Aegilops tauschii.</title>
        <authorList>
            <person name="Luo M.C."/>
            <person name="Gu Y.Q."/>
            <person name="Puiu D."/>
            <person name="Wang H."/>
            <person name="Twardziok S.O."/>
            <person name="Deal K.R."/>
            <person name="Huo N."/>
            <person name="Zhu T."/>
            <person name="Wang L."/>
            <person name="Wang Y."/>
            <person name="McGuire P.E."/>
            <person name="Liu S."/>
            <person name="Long H."/>
            <person name="Ramasamy R.K."/>
            <person name="Rodriguez J.C."/>
            <person name="Van S.L."/>
            <person name="Yuan L."/>
            <person name="Wang Z."/>
            <person name="Xia Z."/>
            <person name="Xiao L."/>
            <person name="Anderson O.D."/>
            <person name="Ouyang S."/>
            <person name="Liang Y."/>
            <person name="Zimin A.V."/>
            <person name="Pertea G."/>
            <person name="Qi P."/>
            <person name="Bennetzen J.L."/>
            <person name="Dai X."/>
            <person name="Dawson M.W."/>
            <person name="Muller H.G."/>
            <person name="Kugler K."/>
            <person name="Rivarola-Duarte L."/>
            <person name="Spannagl M."/>
            <person name="Mayer K.F.X."/>
            <person name="Lu F.H."/>
            <person name="Bevan M.W."/>
            <person name="Leroy P."/>
            <person name="Li P."/>
            <person name="You F.M."/>
            <person name="Sun Q."/>
            <person name="Liu Z."/>
            <person name="Lyons E."/>
            <person name="Wicker T."/>
            <person name="Salzberg S.L."/>
            <person name="Devos K.M."/>
            <person name="Dvorak J."/>
        </authorList>
    </citation>
    <scope>NUCLEOTIDE SEQUENCE [LARGE SCALE GENOMIC DNA]</scope>
    <source>
        <strain evidence="2">cv. AL8/78</strain>
    </source>
</reference>